<dbReference type="PANTHER" id="PTHR30469:SF33">
    <property type="entry name" value="SLR1207 PROTEIN"/>
    <property type="match status" value="1"/>
</dbReference>
<dbReference type="GO" id="GO:1990281">
    <property type="term" value="C:efflux pump complex"/>
    <property type="evidence" value="ECO:0007669"/>
    <property type="project" value="TreeGrafter"/>
</dbReference>
<evidence type="ECO:0000313" key="3">
    <source>
        <dbReference type="EMBL" id="GIJ74429.1"/>
    </source>
</evidence>
<gene>
    <name evidence="3" type="ORF">Voc01_093460</name>
</gene>
<dbReference type="Gene3D" id="2.40.420.20">
    <property type="match status" value="1"/>
</dbReference>
<evidence type="ECO:0000259" key="2">
    <source>
        <dbReference type="Pfam" id="PF25989"/>
    </source>
</evidence>
<dbReference type="InterPro" id="IPR058637">
    <property type="entry name" value="YknX-like_C"/>
</dbReference>
<feature type="domain" description="YknX-like C-terminal permuted SH3-like" evidence="2">
    <location>
        <begin position="366"/>
        <end position="432"/>
    </location>
</feature>
<protein>
    <submittedName>
        <fullName evidence="3">Hemolysin secretion protein D</fullName>
    </submittedName>
</protein>
<dbReference type="Gene3D" id="2.40.30.170">
    <property type="match status" value="1"/>
</dbReference>
<sequence length="433" mass="42560">MTAASCTDDSDDVGLGNAGRADVSEVVDAPATVTARAVATLSSPAEGTVGLLAVEPGATVAPGQVLAVIDSPKAQQQLATAAEALEALNRGGASVGGTRDLSAAQGRTDQAAAAAFAQAREAANRITEPGTRTALLAQVDAAEAAYREASGSARALIASVQRGLASVGQAMNALTAAQRTQAKAAYDLAKSTVDALTLRAPVAGVVQLGGPATTAGPSITDLLGGNAAALGAAAGAVPPQGGTASGPGIDPAPIVGTRVSAGTTILTVVDLTEPGLLAEVDETDVLLVSAGIKATVELDAAPGARYEATVRSVDLLPSATAQGGVSYRARLALGPGTFPDGKPAPAPRPGMSAVAHLSVRSASGAVVVPAAAVFNADGRDQIWVVRGGKAERTPVTVGVSGTDLVQITDGVSEGDRIVVRGADQVTAGQELEE</sequence>
<dbReference type="FunFam" id="2.40.420.20:FF:000006">
    <property type="entry name" value="RND family efflux transporter MFP subunit"/>
    <property type="match status" value="1"/>
</dbReference>
<evidence type="ECO:0000313" key="4">
    <source>
        <dbReference type="Proteomes" id="UP000635606"/>
    </source>
</evidence>
<dbReference type="GO" id="GO:0015562">
    <property type="term" value="F:efflux transmembrane transporter activity"/>
    <property type="evidence" value="ECO:0007669"/>
    <property type="project" value="TreeGrafter"/>
</dbReference>
<keyword evidence="1" id="KW-0813">Transport</keyword>
<dbReference type="AlphaFoldDB" id="A0A8J4A242"/>
<dbReference type="EMBL" id="BOPH01000135">
    <property type="protein sequence ID" value="GIJ74429.1"/>
    <property type="molecule type" value="Genomic_DNA"/>
</dbReference>
<evidence type="ECO:0000256" key="1">
    <source>
        <dbReference type="ARBA" id="ARBA00022448"/>
    </source>
</evidence>
<proteinExistence type="predicted"/>
<reference evidence="3" key="1">
    <citation type="submission" date="2021-01" db="EMBL/GenBank/DDBJ databases">
        <title>Whole genome shotgun sequence of Virgisporangium ochraceum NBRC 16418.</title>
        <authorList>
            <person name="Komaki H."/>
            <person name="Tamura T."/>
        </authorList>
    </citation>
    <scope>NUCLEOTIDE SEQUENCE</scope>
    <source>
        <strain evidence="3">NBRC 16418</strain>
    </source>
</reference>
<dbReference type="Proteomes" id="UP000635606">
    <property type="component" value="Unassembled WGS sequence"/>
</dbReference>
<dbReference type="InterPro" id="IPR011053">
    <property type="entry name" value="Single_hybrid_motif"/>
</dbReference>
<organism evidence="3 4">
    <name type="scientific">Virgisporangium ochraceum</name>
    <dbReference type="NCBI Taxonomy" id="65505"/>
    <lineage>
        <taxon>Bacteria</taxon>
        <taxon>Bacillati</taxon>
        <taxon>Actinomycetota</taxon>
        <taxon>Actinomycetes</taxon>
        <taxon>Micromonosporales</taxon>
        <taxon>Micromonosporaceae</taxon>
        <taxon>Virgisporangium</taxon>
    </lineage>
</organism>
<dbReference type="PANTHER" id="PTHR30469">
    <property type="entry name" value="MULTIDRUG RESISTANCE PROTEIN MDTA"/>
    <property type="match status" value="1"/>
</dbReference>
<comment type="caution">
    <text evidence="3">The sequence shown here is derived from an EMBL/GenBank/DDBJ whole genome shotgun (WGS) entry which is preliminary data.</text>
</comment>
<dbReference type="Pfam" id="PF25989">
    <property type="entry name" value="YknX_C"/>
    <property type="match status" value="1"/>
</dbReference>
<keyword evidence="4" id="KW-1185">Reference proteome</keyword>
<dbReference type="SUPFAM" id="SSF51230">
    <property type="entry name" value="Single hybrid motif"/>
    <property type="match status" value="1"/>
</dbReference>
<accession>A0A8J4A242</accession>
<dbReference type="Gene3D" id="2.40.50.100">
    <property type="match status" value="1"/>
</dbReference>
<name>A0A8J4A242_9ACTN</name>